<sequence length="156" mass="17668">MDVGLIALFIATLTLMASFGGGLFDVLVNEENLVRGFPDSITHVRNYWKYRNPGDFYKVLSPVFGLSAIAAVGWYWSDPVGRQWLVLGAIGCFALTQFITVVYFFPGNRILRESPVDEAVAMMQRSRKTRLYWDYFRQFLTLTGSILLLLAIARQG</sequence>
<feature type="transmembrane region" description="Helical" evidence="1">
    <location>
        <begin position="135"/>
        <end position="153"/>
    </location>
</feature>
<dbReference type="EMBL" id="JAFMYV010000002">
    <property type="protein sequence ID" value="MBO0936107.1"/>
    <property type="molecule type" value="Genomic_DNA"/>
</dbReference>
<evidence type="ECO:0000256" key="1">
    <source>
        <dbReference type="SAM" id="Phobius"/>
    </source>
</evidence>
<evidence type="ECO:0000313" key="3">
    <source>
        <dbReference type="Proteomes" id="UP000664034"/>
    </source>
</evidence>
<proteinExistence type="predicted"/>
<evidence type="ECO:0000313" key="2">
    <source>
        <dbReference type="EMBL" id="MBO0936107.1"/>
    </source>
</evidence>
<evidence type="ECO:0008006" key="4">
    <source>
        <dbReference type="Google" id="ProtNLM"/>
    </source>
</evidence>
<keyword evidence="3" id="KW-1185">Reference proteome</keyword>
<accession>A0A939GGK5</accession>
<feature type="transmembrane region" description="Helical" evidence="1">
    <location>
        <begin position="6"/>
        <end position="28"/>
    </location>
</feature>
<reference evidence="2" key="1">
    <citation type="submission" date="2021-03" db="EMBL/GenBank/DDBJ databases">
        <title>Fibrella sp. HMF5335 genome sequencing and assembly.</title>
        <authorList>
            <person name="Kang H."/>
            <person name="Kim H."/>
            <person name="Bae S."/>
            <person name="Joh K."/>
        </authorList>
    </citation>
    <scope>NUCLEOTIDE SEQUENCE</scope>
    <source>
        <strain evidence="2">HMF5335</strain>
    </source>
</reference>
<feature type="transmembrane region" description="Helical" evidence="1">
    <location>
        <begin position="83"/>
        <end position="105"/>
    </location>
</feature>
<name>A0A939GGK5_9BACT</name>
<keyword evidence="1" id="KW-1133">Transmembrane helix</keyword>
<dbReference type="AlphaFoldDB" id="A0A939GGK5"/>
<keyword evidence="1" id="KW-0472">Membrane</keyword>
<protein>
    <recommendedName>
        <fullName evidence="4">DUF1772 domain-containing protein</fullName>
    </recommendedName>
</protein>
<keyword evidence="1" id="KW-0812">Transmembrane</keyword>
<gene>
    <name evidence="2" type="ORF">J2I47_06070</name>
</gene>
<dbReference type="RefSeq" id="WP_207363649.1">
    <property type="nucleotide sequence ID" value="NZ_JAFMYV010000002.1"/>
</dbReference>
<feature type="transmembrane region" description="Helical" evidence="1">
    <location>
        <begin position="59"/>
        <end position="77"/>
    </location>
</feature>
<comment type="caution">
    <text evidence="2">The sequence shown here is derived from an EMBL/GenBank/DDBJ whole genome shotgun (WGS) entry which is preliminary data.</text>
</comment>
<dbReference type="Proteomes" id="UP000664034">
    <property type="component" value="Unassembled WGS sequence"/>
</dbReference>
<organism evidence="2 3">
    <name type="scientific">Fibrella rubiginis</name>
    <dbReference type="NCBI Taxonomy" id="2817060"/>
    <lineage>
        <taxon>Bacteria</taxon>
        <taxon>Pseudomonadati</taxon>
        <taxon>Bacteroidota</taxon>
        <taxon>Cytophagia</taxon>
        <taxon>Cytophagales</taxon>
        <taxon>Spirosomataceae</taxon>
        <taxon>Fibrella</taxon>
    </lineage>
</organism>